<protein>
    <submittedName>
        <fullName evidence="3">Uncharacterized protein</fullName>
    </submittedName>
</protein>
<name>A0A1I8B386_MELHA</name>
<dbReference type="Proteomes" id="UP000095281">
    <property type="component" value="Unplaced"/>
</dbReference>
<reference evidence="3" key="1">
    <citation type="submission" date="2016-11" db="UniProtKB">
        <authorList>
            <consortium name="WormBaseParasite"/>
        </authorList>
    </citation>
    <scope>IDENTIFICATION</scope>
</reference>
<dbReference type="AlphaFoldDB" id="A0A1I8B386"/>
<dbReference type="WBParaSite" id="MhA1_Contig1294.frz3.gene9">
    <property type="protein sequence ID" value="MhA1_Contig1294.frz3.gene9"/>
    <property type="gene ID" value="MhA1_Contig1294.frz3.gene9"/>
</dbReference>
<keyword evidence="2" id="KW-1185">Reference proteome</keyword>
<evidence type="ECO:0000313" key="3">
    <source>
        <dbReference type="WBParaSite" id="MhA1_Contig1294.frz3.gene9"/>
    </source>
</evidence>
<sequence>MKKNEEIEEEIEVESEGEIKEIKENKKEKTEEKIIEEIEKIFVEWEEEIKKSKKQLIEFMPDIDNIYSKIIKPIVEDFSLKINFKNKIEILKKEYSHIEFFFKNAKRFDILHKSFENFINKKKENQKVSNINNIKFKGVEVKYKDFYEQIIFFVKQKISAILQAKEKCEKIMKKFKEEYYACDEFKNNLEYIGIKFEQENNVNDKENGDEIIKKEIDKVFEELKKRRKKEKIDKIKNYVKKVGNKVSKIGKKLFSKKGKVKNENSDE</sequence>
<accession>A0A1I8B386</accession>
<organism evidence="2 3">
    <name type="scientific">Meloidogyne hapla</name>
    <name type="common">Root-knot nematode worm</name>
    <dbReference type="NCBI Taxonomy" id="6305"/>
    <lineage>
        <taxon>Eukaryota</taxon>
        <taxon>Metazoa</taxon>
        <taxon>Ecdysozoa</taxon>
        <taxon>Nematoda</taxon>
        <taxon>Chromadorea</taxon>
        <taxon>Rhabditida</taxon>
        <taxon>Tylenchina</taxon>
        <taxon>Tylenchomorpha</taxon>
        <taxon>Tylenchoidea</taxon>
        <taxon>Meloidogynidae</taxon>
        <taxon>Meloidogyninae</taxon>
        <taxon>Meloidogyne</taxon>
    </lineage>
</organism>
<evidence type="ECO:0000256" key="1">
    <source>
        <dbReference type="SAM" id="Coils"/>
    </source>
</evidence>
<feature type="coiled-coil region" evidence="1">
    <location>
        <begin position="12"/>
        <end position="55"/>
    </location>
</feature>
<proteinExistence type="predicted"/>
<evidence type="ECO:0000313" key="2">
    <source>
        <dbReference type="Proteomes" id="UP000095281"/>
    </source>
</evidence>
<keyword evidence="1" id="KW-0175">Coiled coil</keyword>